<evidence type="ECO:0000256" key="3">
    <source>
        <dbReference type="ARBA" id="ARBA00022679"/>
    </source>
</evidence>
<protein>
    <recommendedName>
        <fullName evidence="7">AlgX/AlgJ SGNH hydrolase-like domain-containing protein</fullName>
    </recommendedName>
</protein>
<accession>A0A3N0I2W8</accession>
<keyword evidence="6" id="KW-0016">Alginate biosynthesis</keyword>
<evidence type="ECO:0000256" key="2">
    <source>
        <dbReference type="ARBA" id="ARBA00005182"/>
    </source>
</evidence>
<comment type="subcellular location">
    <subcellularLocation>
        <location evidence="1">Periplasm</location>
    </subcellularLocation>
</comment>
<comment type="pathway">
    <text evidence="2">Glycan biosynthesis; alginate biosynthesis.</text>
</comment>
<dbReference type="OrthoDB" id="175771at2"/>
<evidence type="ECO:0000256" key="1">
    <source>
        <dbReference type="ARBA" id="ARBA00004418"/>
    </source>
</evidence>
<dbReference type="RefSeq" id="WP_128519523.1">
    <property type="nucleotide sequence ID" value="NZ_RJQC01000001.1"/>
</dbReference>
<evidence type="ECO:0000256" key="5">
    <source>
        <dbReference type="ARBA" id="ARBA00022764"/>
    </source>
</evidence>
<comment type="caution">
    <text evidence="8">The sequence shown here is derived from an EMBL/GenBank/DDBJ whole genome shotgun (WGS) entry which is preliminary data.</text>
</comment>
<dbReference type="Proteomes" id="UP000276568">
    <property type="component" value="Unassembled WGS sequence"/>
</dbReference>
<evidence type="ECO:0000313" key="8">
    <source>
        <dbReference type="EMBL" id="RNM31364.1"/>
    </source>
</evidence>
<feature type="domain" description="AlgX/AlgJ SGNH hydrolase-like" evidence="7">
    <location>
        <begin position="113"/>
        <end position="227"/>
    </location>
</feature>
<keyword evidence="4" id="KW-0732">Signal</keyword>
<evidence type="ECO:0000256" key="4">
    <source>
        <dbReference type="ARBA" id="ARBA00022729"/>
    </source>
</evidence>
<dbReference type="EMBL" id="RJQC01000001">
    <property type="protein sequence ID" value="RNM31364.1"/>
    <property type="molecule type" value="Genomic_DNA"/>
</dbReference>
<organism evidence="8 9">
    <name type="scientific">Absicoccus porci</name>
    <dbReference type="NCBI Taxonomy" id="2486576"/>
    <lineage>
        <taxon>Bacteria</taxon>
        <taxon>Bacillati</taxon>
        <taxon>Bacillota</taxon>
        <taxon>Erysipelotrichia</taxon>
        <taxon>Erysipelotrichales</taxon>
        <taxon>Erysipelotrichaceae</taxon>
        <taxon>Absicoccus</taxon>
    </lineage>
</organism>
<evidence type="ECO:0000259" key="7">
    <source>
        <dbReference type="Pfam" id="PF16822"/>
    </source>
</evidence>
<sequence length="374" mass="43439">MKKFEKLWIQTQKTITRFFVACLLVVLVLNVLTPVNKTSEMENRGLAQRPNFNWTTLRDGSFFKNYQTFESDQFVGRNSWIHLNYLIQKVSGVRKIQDVYLCHDQLMEEMPEPNQTQLKRNIQAINDFANAHKDINMQMVLAPNAISVQSDRLPAFADVKDQESEMNQITKDLSIQSVDVNSALKKHKDEYIYYKSDHHWTSLGAYYAAHAINSNIQLNQYDKREVSNSFQGTLASKVGSINIKDEVDIYTPKKTCNYLVTYNSSNKQTRSIYNSKAFHQRDVYQVFFGGNEGMINISINNNSDKHLLLIKDSYANSLVQFLLPYYRTITIIDPRYYYDDLDQQMNKDIITNVLFVYNTNTFVQDTSLADCLGY</sequence>
<name>A0A3N0I2W8_9FIRM</name>
<dbReference type="InterPro" id="IPR031811">
    <property type="entry name" value="ALGX/ALGJ_SGNH-like"/>
</dbReference>
<gene>
    <name evidence="8" type="ORF">EDX97_02045</name>
</gene>
<proteinExistence type="predicted"/>
<evidence type="ECO:0000256" key="6">
    <source>
        <dbReference type="ARBA" id="ARBA00022841"/>
    </source>
</evidence>
<dbReference type="AlphaFoldDB" id="A0A3N0I2W8"/>
<keyword evidence="3" id="KW-0808">Transferase</keyword>
<dbReference type="Pfam" id="PF16822">
    <property type="entry name" value="ALGX"/>
    <property type="match status" value="1"/>
</dbReference>
<keyword evidence="9" id="KW-1185">Reference proteome</keyword>
<evidence type="ECO:0000313" key="9">
    <source>
        <dbReference type="Proteomes" id="UP000276568"/>
    </source>
</evidence>
<reference evidence="8 9" key="1">
    <citation type="submission" date="2018-11" db="EMBL/GenBank/DDBJ databases">
        <title>Clostridium sp. nov., a member of the family Erysipelotrichaceae isolated from pig faeces.</title>
        <authorList>
            <person name="Chang Y.-H."/>
        </authorList>
    </citation>
    <scope>NUCLEOTIDE SEQUENCE [LARGE SCALE GENOMIC DNA]</scope>
    <source>
        <strain evidence="8 9">YH-panp20</strain>
    </source>
</reference>
<keyword evidence="5" id="KW-0574">Periplasm</keyword>